<dbReference type="SUPFAM" id="SSF48239">
    <property type="entry name" value="Terpenoid cyclases/Protein prenyltransferases"/>
    <property type="match status" value="1"/>
</dbReference>
<evidence type="ECO:0008006" key="3">
    <source>
        <dbReference type="Google" id="ProtNLM"/>
    </source>
</evidence>
<keyword evidence="2" id="KW-1185">Reference proteome</keyword>
<protein>
    <recommendedName>
        <fullName evidence="3">Prenyltransferase and squalene oxidase repeat-containing protein</fullName>
    </recommendedName>
</protein>
<sequence length="278" mass="31790">MDEEVLSWLLDSDPALRWQVLRDLCGAPAAEWEAERARVAREGWGAELLSHRDTSGRWTRKLYGEKWVSTTYSLLELRQYGLQGEVVRDSCALFLTDDIWRADMCIAGFALTLLTWAGLPHDEVLEFVLAGQRPDGGWNCQSGQHSSFHTTINVLEGVPDVAAAARAREFLLVHRLYRSHRTGEVVKPEFLRPVFPPRWRYDVLRALDHFWSVGELDDERLTDALDVLTSKRGKDGRWKVAAPYPGKVWFELEPRGGPSRWNTLRALRVLSRPRLAPC</sequence>
<organism evidence="1 2">
    <name type="scientific">Lentzea miocenica</name>
    <dbReference type="NCBI Taxonomy" id="3095431"/>
    <lineage>
        <taxon>Bacteria</taxon>
        <taxon>Bacillati</taxon>
        <taxon>Actinomycetota</taxon>
        <taxon>Actinomycetes</taxon>
        <taxon>Pseudonocardiales</taxon>
        <taxon>Pseudonocardiaceae</taxon>
        <taxon>Lentzea</taxon>
    </lineage>
</organism>
<name>A0ABU4TCD3_9PSEU</name>
<evidence type="ECO:0000313" key="1">
    <source>
        <dbReference type="EMBL" id="MDX8035836.1"/>
    </source>
</evidence>
<dbReference type="RefSeq" id="WP_319970850.1">
    <property type="nucleotide sequence ID" value="NZ_JAXAVW010000038.1"/>
</dbReference>
<dbReference type="Proteomes" id="UP001285521">
    <property type="component" value="Unassembled WGS sequence"/>
</dbReference>
<evidence type="ECO:0000313" key="2">
    <source>
        <dbReference type="Proteomes" id="UP001285521"/>
    </source>
</evidence>
<gene>
    <name evidence="1" type="ORF">SK803_37035</name>
</gene>
<accession>A0ABU4TCD3</accession>
<comment type="caution">
    <text evidence="1">The sequence shown here is derived from an EMBL/GenBank/DDBJ whole genome shotgun (WGS) entry which is preliminary data.</text>
</comment>
<proteinExistence type="predicted"/>
<dbReference type="InterPro" id="IPR008930">
    <property type="entry name" value="Terpenoid_cyclase/PrenylTrfase"/>
</dbReference>
<dbReference type="EMBL" id="JAXAVW010000038">
    <property type="protein sequence ID" value="MDX8035836.1"/>
    <property type="molecule type" value="Genomic_DNA"/>
</dbReference>
<reference evidence="1 2" key="1">
    <citation type="submission" date="2023-11" db="EMBL/GenBank/DDBJ databases">
        <title>Lentzea sokolovensis, sp. nov., Lentzea kristufkii, sp. nov., and Lentzea miocenensis, sp. nov., rare actinobacteria from Sokolov Coal Basin, Miocene lacustrine sediment, Czech Republic.</title>
        <authorList>
            <person name="Lara A."/>
            <person name="Kotroba L."/>
            <person name="Nouioui I."/>
            <person name="Neumann-Schaal M."/>
            <person name="Mast Y."/>
            <person name="Chronakova A."/>
        </authorList>
    </citation>
    <scope>NUCLEOTIDE SEQUENCE [LARGE SCALE GENOMIC DNA]</scope>
    <source>
        <strain evidence="1 2">BCCO 10_0856</strain>
    </source>
</reference>